<accession>A0ABT4H991</accession>
<reference evidence="1 2" key="1">
    <citation type="submission" date="2022-05" db="EMBL/GenBank/DDBJ databases">
        <title>Genome Sequencing of Bee-Associated Microbes.</title>
        <authorList>
            <person name="Dunlap C."/>
        </authorList>
    </citation>
    <scope>NUCLEOTIDE SEQUENCE [LARGE SCALE GENOMIC DNA]</scope>
    <source>
        <strain evidence="1 2">NRRL B-04010</strain>
    </source>
</reference>
<evidence type="ECO:0000313" key="2">
    <source>
        <dbReference type="Proteomes" id="UP001527181"/>
    </source>
</evidence>
<sequence length="98" mass="11479">MKKILFVFLIATFFLSGCGDNTSSRESEKIYLIAESDYYITRAKEDSYSPKEQIESLRKLAKTVKEPYKELYIKLADLMEKGNLEAIKDFHEKLEEEK</sequence>
<proteinExistence type="predicted"/>
<evidence type="ECO:0008006" key="3">
    <source>
        <dbReference type="Google" id="ProtNLM"/>
    </source>
</evidence>
<dbReference type="RefSeq" id="WP_268600900.1">
    <property type="nucleotide sequence ID" value="NZ_JAKOBS010000018.1"/>
</dbReference>
<dbReference type="Proteomes" id="UP001527181">
    <property type="component" value="Unassembled WGS sequence"/>
</dbReference>
<dbReference type="EMBL" id="JAMDNP010000211">
    <property type="protein sequence ID" value="MCY9765186.1"/>
    <property type="molecule type" value="Genomic_DNA"/>
</dbReference>
<protein>
    <recommendedName>
        <fullName evidence="3">Lipoprotein</fullName>
    </recommendedName>
</protein>
<comment type="caution">
    <text evidence="1">The sequence shown here is derived from an EMBL/GenBank/DDBJ whole genome shotgun (WGS) entry which is preliminary data.</text>
</comment>
<keyword evidence="2" id="KW-1185">Reference proteome</keyword>
<evidence type="ECO:0000313" key="1">
    <source>
        <dbReference type="EMBL" id="MCY9765186.1"/>
    </source>
</evidence>
<dbReference type="PROSITE" id="PS51257">
    <property type="entry name" value="PROKAR_LIPOPROTEIN"/>
    <property type="match status" value="1"/>
</dbReference>
<gene>
    <name evidence="1" type="ORF">M5X12_32330</name>
</gene>
<organism evidence="1 2">
    <name type="scientific">Paenibacillus alvei</name>
    <name type="common">Bacillus alvei</name>
    <dbReference type="NCBI Taxonomy" id="44250"/>
    <lineage>
        <taxon>Bacteria</taxon>
        <taxon>Bacillati</taxon>
        <taxon>Bacillota</taxon>
        <taxon>Bacilli</taxon>
        <taxon>Bacillales</taxon>
        <taxon>Paenibacillaceae</taxon>
        <taxon>Paenibacillus</taxon>
    </lineage>
</organism>
<name>A0ABT4H991_PAEAL</name>